<accession>A0A1G8FMW5</accession>
<dbReference type="STRING" id="504805.SAMN05421505_12410"/>
<dbReference type="AlphaFoldDB" id="A0A1G8FMW5"/>
<gene>
    <name evidence="1" type="ORF">SAMN05421505_12410</name>
</gene>
<dbReference type="EMBL" id="FNCN01000024">
    <property type="protein sequence ID" value="SDH83427.1"/>
    <property type="molecule type" value="Genomic_DNA"/>
</dbReference>
<protein>
    <submittedName>
        <fullName evidence="1">Uncharacterized protein</fullName>
    </submittedName>
</protein>
<evidence type="ECO:0000313" key="1">
    <source>
        <dbReference type="EMBL" id="SDH83427.1"/>
    </source>
</evidence>
<proteinExistence type="predicted"/>
<reference evidence="1 2" key="1">
    <citation type="submission" date="2016-10" db="EMBL/GenBank/DDBJ databases">
        <authorList>
            <person name="de Groot N.N."/>
        </authorList>
    </citation>
    <scope>NUCLEOTIDE SEQUENCE [LARGE SCALE GENOMIC DNA]</scope>
    <source>
        <strain evidence="1 2">CPCC 201354</strain>
    </source>
</reference>
<organism evidence="1 2">
    <name type="scientific">Sinosporangium album</name>
    <dbReference type="NCBI Taxonomy" id="504805"/>
    <lineage>
        <taxon>Bacteria</taxon>
        <taxon>Bacillati</taxon>
        <taxon>Actinomycetota</taxon>
        <taxon>Actinomycetes</taxon>
        <taxon>Streptosporangiales</taxon>
        <taxon>Streptosporangiaceae</taxon>
        <taxon>Sinosporangium</taxon>
    </lineage>
</organism>
<keyword evidence="2" id="KW-1185">Reference proteome</keyword>
<sequence length="66" mass="7608">MRVSLHMRFEIHSTMREVSAYRPIVMGWSGAVRRRGAFDKLRFVPHHGFAGVLALDDAKNGRYIHV</sequence>
<evidence type="ECO:0000313" key="2">
    <source>
        <dbReference type="Proteomes" id="UP000198923"/>
    </source>
</evidence>
<dbReference type="Proteomes" id="UP000198923">
    <property type="component" value="Unassembled WGS sequence"/>
</dbReference>
<name>A0A1G8FMW5_9ACTN</name>